<dbReference type="InterPro" id="IPR009045">
    <property type="entry name" value="Zn_M74/Hedgehog-like"/>
</dbReference>
<comment type="similarity">
    <text evidence="9">Belongs to the peptidase M15D family.</text>
</comment>
<dbReference type="HAMAP" id="MF_01924">
    <property type="entry name" value="A_A_dipeptidase"/>
    <property type="match status" value="1"/>
</dbReference>
<dbReference type="AlphaFoldDB" id="A0A1S1X0M7"/>
<protein>
    <recommendedName>
        <fullName evidence="9">D-alanyl-D-alanine dipeptidase</fullName>
        <shortName evidence="9">D-Ala-D-Ala dipeptidase</shortName>
        <ecNumber evidence="9">3.4.13.22</ecNumber>
    </recommendedName>
</protein>
<gene>
    <name evidence="9" type="primary">ddpX</name>
    <name evidence="11" type="ORF">BI344_00765</name>
    <name evidence="10" type="ORF">BI347_03945</name>
</gene>
<dbReference type="Proteomes" id="UP000180280">
    <property type="component" value="Unassembled WGS sequence"/>
</dbReference>
<reference evidence="12 13" key="1">
    <citation type="submission" date="2016-09" db="EMBL/GenBank/DDBJ databases">
        <title>Chromobacterium muskegensis sp. nov., an insecticidal bacterium isolated from Sphagnum bogs.</title>
        <authorList>
            <person name="Sparks M.E."/>
            <person name="Blackburn M.B."/>
            <person name="Gundersen-Rindal D.E."/>
            <person name="Mitchell A."/>
            <person name="Farrar R."/>
            <person name="Kuhar D."/>
        </authorList>
    </citation>
    <scope>NUCLEOTIDE SEQUENCE [LARGE SCALE GENOMIC DNA]</scope>
    <source>
        <strain evidence="11 13">14B-1</strain>
        <strain evidence="10 12">37-2</strain>
    </source>
</reference>
<evidence type="ECO:0000313" key="12">
    <source>
        <dbReference type="Proteomes" id="UP000180088"/>
    </source>
</evidence>
<dbReference type="EMBL" id="MKCS01000001">
    <property type="protein sequence ID" value="OHX12746.1"/>
    <property type="molecule type" value="Genomic_DNA"/>
</dbReference>
<accession>A0A1S1X0M7</accession>
<evidence type="ECO:0000256" key="2">
    <source>
        <dbReference type="ARBA" id="ARBA00022670"/>
    </source>
</evidence>
<comment type="catalytic activity">
    <reaction evidence="1 9">
        <text>D-alanyl-D-alanine + H2O = 2 D-alanine</text>
        <dbReference type="Rhea" id="RHEA:20661"/>
        <dbReference type="ChEBI" id="CHEBI:15377"/>
        <dbReference type="ChEBI" id="CHEBI:57416"/>
        <dbReference type="ChEBI" id="CHEBI:57822"/>
        <dbReference type="EC" id="3.4.13.22"/>
    </reaction>
</comment>
<comment type="function">
    <text evidence="9">Catalyzes hydrolysis of the D-alanyl-D-alanine dipeptide.</text>
</comment>
<keyword evidence="3 9" id="KW-0479">Metal-binding</keyword>
<dbReference type="RefSeq" id="WP_071111069.1">
    <property type="nucleotide sequence ID" value="NZ_MKCS01000001.1"/>
</dbReference>
<evidence type="ECO:0000256" key="6">
    <source>
        <dbReference type="ARBA" id="ARBA00022997"/>
    </source>
</evidence>
<evidence type="ECO:0000256" key="7">
    <source>
        <dbReference type="ARBA" id="ARBA00023049"/>
    </source>
</evidence>
<dbReference type="Gene3D" id="3.30.1380.10">
    <property type="match status" value="1"/>
</dbReference>
<name>A0A1S1X0M7_9NEIS</name>
<dbReference type="OrthoDB" id="9801430at2"/>
<dbReference type="EC" id="3.4.13.22" evidence="9"/>
<dbReference type="GO" id="GO:0008237">
    <property type="term" value="F:metallopeptidase activity"/>
    <property type="evidence" value="ECO:0007669"/>
    <property type="project" value="UniProtKB-KW"/>
</dbReference>
<keyword evidence="13" id="KW-1185">Reference proteome</keyword>
<dbReference type="SUPFAM" id="SSF55166">
    <property type="entry name" value="Hedgehog/DD-peptidase"/>
    <property type="match status" value="1"/>
</dbReference>
<evidence type="ECO:0000313" key="10">
    <source>
        <dbReference type="EMBL" id="OHX12746.1"/>
    </source>
</evidence>
<keyword evidence="5 9" id="KW-0862">Zinc</keyword>
<evidence type="ECO:0000256" key="1">
    <source>
        <dbReference type="ARBA" id="ARBA00001362"/>
    </source>
</evidence>
<dbReference type="PANTHER" id="PTHR43126:SF2">
    <property type="entry name" value="D-ALANYL-D-ALANINE DIPEPTIDASE"/>
    <property type="match status" value="1"/>
</dbReference>
<feature type="binding site" evidence="9">
    <location>
        <position position="193"/>
    </location>
    <ligand>
        <name>Zn(2+)</name>
        <dbReference type="ChEBI" id="CHEBI:29105"/>
        <note>catalytic</note>
    </ligand>
</feature>
<dbReference type="STRING" id="1903179.BI347_03945"/>
<evidence type="ECO:0000256" key="3">
    <source>
        <dbReference type="ARBA" id="ARBA00022723"/>
    </source>
</evidence>
<dbReference type="EMBL" id="MKCT01000001">
    <property type="protein sequence ID" value="OHX21111.1"/>
    <property type="molecule type" value="Genomic_DNA"/>
</dbReference>
<dbReference type="InterPro" id="IPR000755">
    <property type="entry name" value="A_A_dipeptidase"/>
</dbReference>
<evidence type="ECO:0000256" key="9">
    <source>
        <dbReference type="HAMAP-Rule" id="MF_01924"/>
    </source>
</evidence>
<dbReference type="Proteomes" id="UP000180088">
    <property type="component" value="Unassembled WGS sequence"/>
</dbReference>
<keyword evidence="8" id="KW-0961">Cell wall biogenesis/degradation</keyword>
<feature type="active site" description="Proton donor/acceptor" evidence="9">
    <location>
        <position position="190"/>
    </location>
</feature>
<evidence type="ECO:0000313" key="13">
    <source>
        <dbReference type="Proteomes" id="UP000180280"/>
    </source>
</evidence>
<dbReference type="GO" id="GO:0006508">
    <property type="term" value="P:proteolysis"/>
    <property type="evidence" value="ECO:0007669"/>
    <property type="project" value="UniProtKB-KW"/>
</dbReference>
<proteinExistence type="inferred from homology"/>
<evidence type="ECO:0000313" key="11">
    <source>
        <dbReference type="EMBL" id="OHX21111.1"/>
    </source>
</evidence>
<sequence>MLTLADPLLLDIPLAGVDEPFVDLAGFLSCWQVDLSRSQISSRSRHFLKARRAVAERLQHAAGLLPNGLRLYIKEAYRPLARQRRSFDEHLARLRALKPDLDDIARFQQASLYVAPPEVAPHPTGAAVDVTLMDPAGYELDLGCPFNADSEESDGACYTQHPHLSETARANRAILIQTMQAAGFVNYPSEWWHWSYGDRYWAAVTQAPQALYRAVEENELDTMETTQ</sequence>
<keyword evidence="7 9" id="KW-0482">Metalloprotease</keyword>
<keyword evidence="2 9" id="KW-0645">Protease</keyword>
<evidence type="ECO:0000256" key="8">
    <source>
        <dbReference type="ARBA" id="ARBA00023316"/>
    </source>
</evidence>
<feature type="site" description="Transition state stabilizer" evidence="9">
    <location>
        <position position="78"/>
    </location>
</feature>
<evidence type="ECO:0000256" key="4">
    <source>
        <dbReference type="ARBA" id="ARBA00022801"/>
    </source>
</evidence>
<dbReference type="CDD" id="cd14843">
    <property type="entry name" value="D-Ala-D-Ala_dipeptidase_like"/>
    <property type="match status" value="1"/>
</dbReference>
<dbReference type="GO" id="GO:0071555">
    <property type="term" value="P:cell wall organization"/>
    <property type="evidence" value="ECO:0007669"/>
    <property type="project" value="UniProtKB-KW"/>
</dbReference>
<comment type="cofactor">
    <cofactor evidence="9">
        <name>Zn(2+)</name>
        <dbReference type="ChEBI" id="CHEBI:29105"/>
    </cofactor>
    <text evidence="9">Binds 1 zinc ion per subunit.</text>
</comment>
<organism evidence="10 12">
    <name type="scientific">Chromobacterium sphagni</name>
    <dbReference type="NCBI Taxonomy" id="1903179"/>
    <lineage>
        <taxon>Bacteria</taxon>
        <taxon>Pseudomonadati</taxon>
        <taxon>Pseudomonadota</taxon>
        <taxon>Betaproteobacteria</taxon>
        <taxon>Neisseriales</taxon>
        <taxon>Chromobacteriaceae</taxon>
        <taxon>Chromobacterium</taxon>
    </lineage>
</organism>
<dbReference type="PANTHER" id="PTHR43126">
    <property type="entry name" value="D-ALANYL-D-ALANINE DIPEPTIDASE"/>
    <property type="match status" value="1"/>
</dbReference>
<comment type="caution">
    <text evidence="10">The sequence shown here is derived from an EMBL/GenBank/DDBJ whole genome shotgun (WGS) entry which is preliminary data.</text>
</comment>
<feature type="binding site" evidence="9">
    <location>
        <position position="129"/>
    </location>
    <ligand>
        <name>Zn(2+)</name>
        <dbReference type="ChEBI" id="CHEBI:29105"/>
        <note>catalytic</note>
    </ligand>
</feature>
<dbReference type="GO" id="GO:0160237">
    <property type="term" value="F:D-Ala-D-Ala dipeptidase activity"/>
    <property type="evidence" value="ECO:0007669"/>
    <property type="project" value="UniProtKB-EC"/>
</dbReference>
<keyword evidence="6 9" id="KW-0224">Dipeptidase</keyword>
<keyword evidence="4 9" id="KW-0378">Hydrolase</keyword>
<dbReference type="Pfam" id="PF01427">
    <property type="entry name" value="Peptidase_M15"/>
    <property type="match status" value="1"/>
</dbReference>
<evidence type="ECO:0000256" key="5">
    <source>
        <dbReference type="ARBA" id="ARBA00022833"/>
    </source>
</evidence>
<feature type="binding site" evidence="9">
    <location>
        <position position="122"/>
    </location>
    <ligand>
        <name>Zn(2+)</name>
        <dbReference type="ChEBI" id="CHEBI:29105"/>
        <note>catalytic</note>
    </ligand>
</feature>
<dbReference type="GO" id="GO:0008270">
    <property type="term" value="F:zinc ion binding"/>
    <property type="evidence" value="ECO:0007669"/>
    <property type="project" value="UniProtKB-UniRule"/>
</dbReference>